<evidence type="ECO:0000259" key="4">
    <source>
        <dbReference type="Pfam" id="PF01425"/>
    </source>
</evidence>
<protein>
    <recommendedName>
        <fullName evidence="3">Indoleacetamide hydrolase</fullName>
    </recommendedName>
</protein>
<comment type="caution">
    <text evidence="5">The sequence shown here is derived from an EMBL/GenBank/DDBJ whole genome shotgun (WGS) entry which is preliminary data.</text>
</comment>
<evidence type="ECO:0000256" key="2">
    <source>
        <dbReference type="ARBA" id="ARBA00009199"/>
    </source>
</evidence>
<dbReference type="InterPro" id="IPR000120">
    <property type="entry name" value="Amidase"/>
</dbReference>
<organism evidence="5 6">
    <name type="scientific">Candidatus Hodgkinia cicadicola</name>
    <dbReference type="NCBI Taxonomy" id="573658"/>
    <lineage>
        <taxon>Bacteria</taxon>
        <taxon>Pseudomonadati</taxon>
        <taxon>Pseudomonadota</taxon>
        <taxon>Alphaproteobacteria</taxon>
        <taxon>Hyphomicrobiales</taxon>
        <taxon>Candidatus Hodgkinia</taxon>
    </lineage>
</organism>
<gene>
    <name evidence="5" type="primary">gatA</name>
    <name evidence="5" type="ORF">trycra_189</name>
</gene>
<evidence type="ECO:0000313" key="6">
    <source>
        <dbReference type="Proteomes" id="UP000228979"/>
    </source>
</evidence>
<comment type="function">
    <text evidence="1">Hydrolyzes indole-3-acetamide (IAM) into indole-3-acetic acid (IAA).</text>
</comment>
<comment type="similarity">
    <text evidence="2">Belongs to the amidase family.</text>
</comment>
<name>A0ABX4MFX5_9HYPH</name>
<dbReference type="SUPFAM" id="SSF75304">
    <property type="entry name" value="Amidase signature (AS) enzymes"/>
    <property type="match status" value="1"/>
</dbReference>
<dbReference type="Pfam" id="PF01425">
    <property type="entry name" value="Amidase"/>
    <property type="match status" value="1"/>
</dbReference>
<dbReference type="EMBL" id="NXGP01000089">
    <property type="protein sequence ID" value="PIM95552.1"/>
    <property type="molecule type" value="Genomic_DNA"/>
</dbReference>
<keyword evidence="5" id="KW-0436">Ligase</keyword>
<evidence type="ECO:0000313" key="5">
    <source>
        <dbReference type="EMBL" id="PIM95552.1"/>
    </source>
</evidence>
<evidence type="ECO:0000256" key="3">
    <source>
        <dbReference type="ARBA" id="ARBA00021874"/>
    </source>
</evidence>
<dbReference type="InterPro" id="IPR036928">
    <property type="entry name" value="AS_sf"/>
</dbReference>
<dbReference type="PANTHER" id="PTHR11895">
    <property type="entry name" value="TRANSAMIDASE"/>
    <property type="match status" value="1"/>
</dbReference>
<sequence length="484" mass="54721">MLIGLKLLHNIYITFPIVSYLINFSLYERSEQLIWYFGLSWFNQSEKMFKLTRSISKLYRYSRLLYISSIPILIKDQILIKNTKCELISINLCNYNSKYSSEVVIRILNSMAIILGKTDMDEFGIGFSSYNSIRSIIPVSWLISSLKVLKTMVLSGGSSGGSATALSLVTTLLAIGSDTGGSVRQPASYNGLIGLKPTYGRCSRWGLIAYSPSLEQIGIITKIVSDCSYLSSILFGKDKKDWNTFDIPVPKYQLYDNCYESKILILRKHSPCSNVNWNFGLSIIDRLNIEIIEGRINNLDSILPCYCVITAVECLSSLSRYNGIRYGLKLKEHNPLLLYKKLRSISYNSDIKRKLMTGSYILSSRLNNLELYSKALKCRFLIKKCLMTLIKDKIGLVTPIIPHINLNINYIKKNMFNHDVYTILSSITGLPSISIPLGLDKNGIPFGIQIIGKPFDETTLLSFCKKLQETSGLIIPFDHQNNNN</sequence>
<dbReference type="InterPro" id="IPR020556">
    <property type="entry name" value="Amidase_CS"/>
</dbReference>
<dbReference type="PANTHER" id="PTHR11895:SF151">
    <property type="entry name" value="GLUTAMYL-TRNA(GLN) AMIDOTRANSFERASE SUBUNIT A"/>
    <property type="match status" value="1"/>
</dbReference>
<proteinExistence type="inferred from homology"/>
<accession>A0ABX4MFX5</accession>
<dbReference type="Gene3D" id="3.90.1300.10">
    <property type="entry name" value="Amidase signature (AS) domain"/>
    <property type="match status" value="1"/>
</dbReference>
<dbReference type="GO" id="GO:0050567">
    <property type="term" value="F:glutaminyl-tRNA synthase (glutamine-hydrolyzing) activity"/>
    <property type="evidence" value="ECO:0007669"/>
    <property type="project" value="UniProtKB-EC"/>
</dbReference>
<dbReference type="Proteomes" id="UP000228979">
    <property type="component" value="Unassembled WGS sequence"/>
</dbReference>
<keyword evidence="6" id="KW-1185">Reference proteome</keyword>
<dbReference type="PROSITE" id="PS00571">
    <property type="entry name" value="AMIDASES"/>
    <property type="match status" value="1"/>
</dbReference>
<evidence type="ECO:0000256" key="1">
    <source>
        <dbReference type="ARBA" id="ARBA00003871"/>
    </source>
</evidence>
<feature type="domain" description="Amidase" evidence="4">
    <location>
        <begin position="63"/>
        <end position="461"/>
    </location>
</feature>
<dbReference type="InterPro" id="IPR023631">
    <property type="entry name" value="Amidase_dom"/>
</dbReference>
<reference evidence="5" key="1">
    <citation type="submission" date="2017-09" db="EMBL/GenBank/DDBJ databases">
        <authorList>
            <person name="Campbell M.A."/>
            <person name="Lukasik P."/>
            <person name="Simon C."/>
            <person name="McCutcheon J.P."/>
        </authorList>
    </citation>
    <scope>NUCLEOTIDE SEQUENCE [LARGE SCALE GENOMIC DNA]</scope>
    <source>
        <strain evidence="5">TRYCRA</strain>
    </source>
</reference>